<evidence type="ECO:0000256" key="13">
    <source>
        <dbReference type="SAM" id="SignalP"/>
    </source>
</evidence>
<dbReference type="PANTHER" id="PTHR30069:SF29">
    <property type="entry name" value="HEMOGLOBIN AND HEMOGLOBIN-HAPTOGLOBIN-BINDING PROTEIN 1-RELATED"/>
    <property type="match status" value="1"/>
</dbReference>
<evidence type="ECO:0000256" key="7">
    <source>
        <dbReference type="ARBA" id="ARBA00023136"/>
    </source>
</evidence>
<dbReference type="Pfam" id="PF07715">
    <property type="entry name" value="Plug"/>
    <property type="match status" value="1"/>
</dbReference>
<reference evidence="16" key="1">
    <citation type="journal article" date="2021" name="Microb. Physiol.">
        <title>Proteogenomic Insights into the Physiology of Marine, Sulfate-Reducing, Filamentous Desulfonema limicola and Desulfonema magnum.</title>
        <authorList>
            <person name="Schnaars V."/>
            <person name="Wohlbrand L."/>
            <person name="Scheve S."/>
            <person name="Hinrichs C."/>
            <person name="Reinhardt R."/>
            <person name="Rabus R."/>
        </authorList>
    </citation>
    <scope>NUCLEOTIDE SEQUENCE</scope>
    <source>
        <strain evidence="16">4be13</strain>
    </source>
</reference>
<sequence>MMKYFNIVFCILICLSLCTSFSLPAAAQHHSPDTEAHTLEAVTVTAEKLEEYVRNHPRRVTILERKEIQERHFMDIGEAIDTMPGVDVRQSGTGMGTRISIRGSAGSGSVLVLINGRPMNTSQYGSVDLSTIPIDIVKSVTVFKPPVPVWLGPGASAGAISIITHELEETQTEKKKKHAIQLKINGGSYGNASIAGSYVIPRSEGTVMLTAGGGHRDGKRENSDKDTGNFSFHWDKKTENQSQYDLNGRYYHSEHGSAGPTDNPTPDARQQYDKGSLDFRFKGFIGETGDFSLKTYTDAVRLEDTSQSGATSTLDVFKIGIKGDSVWAKDDTHALRVGGILERDAVDHTLSGDHHREKLSLHTQFDRDISNITGTFGLRGDYTNDFGWFPAFSSGMSYAPGKNSLLKANVGYSVKVPSFSQLYQPAHGSMDQVGGNPDLTEENIWSYDIGIEHKFGKNSVFEASLFRTDNKNLIAYDRDKDMIYRPRNIYKAYRQGAELSLKYQGWENVSTDISYILQKTENRETDKELTYAPRHKFKLTLKYSLPDADTKIEAIFRAVSRHYGSLDNSNTQKLDAYHSADLKIIQPFTYKALSSEAFVHFQNLFDNDFEVHHGYPDDGFRVMCGFVLNF</sequence>
<evidence type="ECO:0000259" key="15">
    <source>
        <dbReference type="Pfam" id="PF07715"/>
    </source>
</evidence>
<evidence type="ECO:0000313" key="16">
    <source>
        <dbReference type="EMBL" id="QTA86617.1"/>
    </source>
</evidence>
<keyword evidence="9 10" id="KW-0998">Cell outer membrane</keyword>
<dbReference type="PANTHER" id="PTHR30069">
    <property type="entry name" value="TONB-DEPENDENT OUTER MEMBRANE RECEPTOR"/>
    <property type="match status" value="1"/>
</dbReference>
<keyword evidence="2 10" id="KW-0813">Transport</keyword>
<evidence type="ECO:0000256" key="11">
    <source>
        <dbReference type="RuleBase" id="RU003357"/>
    </source>
</evidence>
<feature type="domain" description="TonB-dependent receptor plug" evidence="15">
    <location>
        <begin position="54"/>
        <end position="159"/>
    </location>
</feature>
<dbReference type="EMBL" id="CP061800">
    <property type="protein sequence ID" value="QTA86617.1"/>
    <property type="molecule type" value="Genomic_DNA"/>
</dbReference>
<dbReference type="GO" id="GO:0044718">
    <property type="term" value="P:siderophore transmembrane transport"/>
    <property type="evidence" value="ECO:0007669"/>
    <property type="project" value="TreeGrafter"/>
</dbReference>
<comment type="subcellular location">
    <subcellularLocation>
        <location evidence="1 10">Cell outer membrane</location>
        <topology evidence="1 10">Multi-pass membrane protein</topology>
    </subcellularLocation>
</comment>
<dbReference type="KEGG" id="dmm:dnm_026410"/>
<dbReference type="InterPro" id="IPR039426">
    <property type="entry name" value="TonB-dep_rcpt-like"/>
</dbReference>
<name>A0A975BJA9_9BACT</name>
<evidence type="ECO:0000256" key="8">
    <source>
        <dbReference type="ARBA" id="ARBA00023170"/>
    </source>
</evidence>
<dbReference type="InterPro" id="IPR012910">
    <property type="entry name" value="Plug_dom"/>
</dbReference>
<dbReference type="AlphaFoldDB" id="A0A975BJA9"/>
<dbReference type="InterPro" id="IPR036942">
    <property type="entry name" value="Beta-barrel_TonB_sf"/>
</dbReference>
<feature type="domain" description="TonB-dependent receptor-like beta-barrel" evidence="14">
    <location>
        <begin position="217"/>
        <end position="590"/>
    </location>
</feature>
<gene>
    <name evidence="16" type="ORF">dnm_026410</name>
</gene>
<feature type="signal peptide" evidence="13">
    <location>
        <begin position="1"/>
        <end position="25"/>
    </location>
</feature>
<dbReference type="GO" id="GO:0015344">
    <property type="term" value="F:siderophore uptake transmembrane transporter activity"/>
    <property type="evidence" value="ECO:0007669"/>
    <property type="project" value="TreeGrafter"/>
</dbReference>
<evidence type="ECO:0000256" key="12">
    <source>
        <dbReference type="SAM" id="MobiDB-lite"/>
    </source>
</evidence>
<keyword evidence="5 13" id="KW-0732">Signal</keyword>
<feature type="region of interest" description="Disordered" evidence="12">
    <location>
        <begin position="249"/>
        <end position="272"/>
    </location>
</feature>
<dbReference type="RefSeq" id="WP_207682182.1">
    <property type="nucleotide sequence ID" value="NZ_CP061800.1"/>
</dbReference>
<evidence type="ECO:0000256" key="6">
    <source>
        <dbReference type="ARBA" id="ARBA00023077"/>
    </source>
</evidence>
<dbReference type="GO" id="GO:0009279">
    <property type="term" value="C:cell outer membrane"/>
    <property type="evidence" value="ECO:0007669"/>
    <property type="project" value="UniProtKB-SubCell"/>
</dbReference>
<evidence type="ECO:0000256" key="1">
    <source>
        <dbReference type="ARBA" id="ARBA00004571"/>
    </source>
</evidence>
<evidence type="ECO:0000256" key="10">
    <source>
        <dbReference type="PROSITE-ProRule" id="PRU01360"/>
    </source>
</evidence>
<dbReference type="Gene3D" id="2.170.130.10">
    <property type="entry name" value="TonB-dependent receptor, plug domain"/>
    <property type="match status" value="1"/>
</dbReference>
<keyword evidence="6 11" id="KW-0798">TonB box</keyword>
<keyword evidence="4 10" id="KW-0812">Transmembrane</keyword>
<dbReference type="Proteomes" id="UP000663722">
    <property type="component" value="Chromosome"/>
</dbReference>
<proteinExistence type="inferred from homology"/>
<dbReference type="InterPro" id="IPR000531">
    <property type="entry name" value="Beta-barrel_TonB"/>
</dbReference>
<dbReference type="CDD" id="cd01347">
    <property type="entry name" value="ligand_gated_channel"/>
    <property type="match status" value="1"/>
</dbReference>
<keyword evidence="7 10" id="KW-0472">Membrane</keyword>
<feature type="region of interest" description="Disordered" evidence="12">
    <location>
        <begin position="211"/>
        <end position="234"/>
    </location>
</feature>
<protein>
    <submittedName>
        <fullName evidence="16">TonB-dependent receptor</fullName>
    </submittedName>
</protein>
<evidence type="ECO:0000259" key="14">
    <source>
        <dbReference type="Pfam" id="PF00593"/>
    </source>
</evidence>
<evidence type="ECO:0000256" key="5">
    <source>
        <dbReference type="ARBA" id="ARBA00022729"/>
    </source>
</evidence>
<evidence type="ECO:0000256" key="3">
    <source>
        <dbReference type="ARBA" id="ARBA00022452"/>
    </source>
</evidence>
<evidence type="ECO:0000256" key="9">
    <source>
        <dbReference type="ARBA" id="ARBA00023237"/>
    </source>
</evidence>
<evidence type="ECO:0000256" key="4">
    <source>
        <dbReference type="ARBA" id="ARBA00022692"/>
    </source>
</evidence>
<feature type="chain" id="PRO_5036695597" evidence="13">
    <location>
        <begin position="26"/>
        <end position="630"/>
    </location>
</feature>
<dbReference type="InterPro" id="IPR037066">
    <property type="entry name" value="Plug_dom_sf"/>
</dbReference>
<dbReference type="SUPFAM" id="SSF56935">
    <property type="entry name" value="Porins"/>
    <property type="match status" value="1"/>
</dbReference>
<keyword evidence="17" id="KW-1185">Reference proteome</keyword>
<evidence type="ECO:0000313" key="17">
    <source>
        <dbReference type="Proteomes" id="UP000663722"/>
    </source>
</evidence>
<organism evidence="16 17">
    <name type="scientific">Desulfonema magnum</name>
    <dbReference type="NCBI Taxonomy" id="45655"/>
    <lineage>
        <taxon>Bacteria</taxon>
        <taxon>Pseudomonadati</taxon>
        <taxon>Thermodesulfobacteriota</taxon>
        <taxon>Desulfobacteria</taxon>
        <taxon>Desulfobacterales</taxon>
        <taxon>Desulfococcaceae</taxon>
        <taxon>Desulfonema</taxon>
    </lineage>
</organism>
<keyword evidence="8 16" id="KW-0675">Receptor</keyword>
<feature type="compositionally biased region" description="Basic and acidic residues" evidence="12">
    <location>
        <begin position="214"/>
        <end position="234"/>
    </location>
</feature>
<comment type="similarity">
    <text evidence="10 11">Belongs to the TonB-dependent receptor family.</text>
</comment>
<accession>A0A975BJA9</accession>
<dbReference type="PROSITE" id="PS52016">
    <property type="entry name" value="TONB_DEPENDENT_REC_3"/>
    <property type="match status" value="1"/>
</dbReference>
<dbReference type="Pfam" id="PF00593">
    <property type="entry name" value="TonB_dep_Rec_b-barrel"/>
    <property type="match status" value="1"/>
</dbReference>
<evidence type="ECO:0000256" key="2">
    <source>
        <dbReference type="ARBA" id="ARBA00022448"/>
    </source>
</evidence>
<keyword evidence="3 10" id="KW-1134">Transmembrane beta strand</keyword>
<dbReference type="Gene3D" id="2.40.170.20">
    <property type="entry name" value="TonB-dependent receptor, beta-barrel domain"/>
    <property type="match status" value="1"/>
</dbReference>